<protein>
    <submittedName>
        <fullName evidence="2">Uncharacterized protein</fullName>
    </submittedName>
</protein>
<feature type="transmembrane region" description="Helical" evidence="1">
    <location>
        <begin position="343"/>
        <end position="364"/>
    </location>
</feature>
<dbReference type="RefSeq" id="WP_244700413.1">
    <property type="nucleotide sequence ID" value="NZ_BAAADN010000002.1"/>
</dbReference>
<reference evidence="2" key="3">
    <citation type="submission" date="2023-12" db="EMBL/GenBank/DDBJ databases">
        <authorList>
            <person name="Sun Q."/>
            <person name="Inoue M."/>
        </authorList>
    </citation>
    <scope>NUCLEOTIDE SEQUENCE</scope>
    <source>
        <strain evidence="2">JCM 12289</strain>
    </source>
</reference>
<keyword evidence="1" id="KW-0812">Transmembrane</keyword>
<feature type="transmembrane region" description="Helical" evidence="1">
    <location>
        <begin position="307"/>
        <end position="331"/>
    </location>
</feature>
<feature type="transmembrane region" description="Helical" evidence="1">
    <location>
        <begin position="193"/>
        <end position="213"/>
    </location>
</feature>
<evidence type="ECO:0000256" key="1">
    <source>
        <dbReference type="SAM" id="Phobius"/>
    </source>
</evidence>
<evidence type="ECO:0000313" key="5">
    <source>
        <dbReference type="Proteomes" id="UP001500962"/>
    </source>
</evidence>
<sequence>MDERRGLFTLLLGLTTFVGVASAHQVQSSRFTAPIPLSLLFGGAAVTVAATAAWLAITGERSEKGRTWPAFVLPKHVATIVRYGARAVFFVGFLVTIVRGFAGPQIAAENVATVFVWAVWFKGVGLLSILVGSPWRVLSPWRTLYDGLTRIEGDEIAALGSYPSWLGSWPALGGFVVGIGILENLTIVPRSPAATAAVIAGYAAVMVLGAVAFGREWFRRADALEVLYRLFGRVAPVGFVTTEDGHRVVFRPPWTGCTCPVERFGLVAFVVATVYTVSFDGFTNTPEFQELLFGLRELLSTGPGTSVFIYVLGLAGFVAAFVGVSVVMGAVVESGGGGGSGGWRGTAVAFAPTVVPIAAAYEVAHNYPFVVERLGRLAAVAWSLAVTPIEPLDLLGWLSVPVFWGSQVLLIVAGHVIAVVAAHAVAVARYETLPQARRAHLPLVVLMVGYTVLSLWIISRPVVS</sequence>
<keyword evidence="1" id="KW-1133">Transmembrane helix</keyword>
<accession>A0AAV3SCL2</accession>
<feature type="transmembrane region" description="Helical" evidence="1">
    <location>
        <begin position="156"/>
        <end position="181"/>
    </location>
</feature>
<keyword evidence="1" id="KW-0472">Membrane</keyword>
<dbReference type="KEGG" id="hdo:MUK72_11015"/>
<feature type="transmembrane region" description="Helical" evidence="1">
    <location>
        <begin position="439"/>
        <end position="458"/>
    </location>
</feature>
<feature type="transmembrane region" description="Helical" evidence="1">
    <location>
        <begin position="114"/>
        <end position="135"/>
    </location>
</feature>
<dbReference type="Proteomes" id="UP001500962">
    <property type="component" value="Unassembled WGS sequence"/>
</dbReference>
<feature type="transmembrane region" description="Helical" evidence="1">
    <location>
        <begin position="83"/>
        <end position="102"/>
    </location>
</feature>
<feature type="transmembrane region" description="Helical" evidence="1">
    <location>
        <begin position="404"/>
        <end position="427"/>
    </location>
</feature>
<feature type="transmembrane region" description="Helical" evidence="1">
    <location>
        <begin position="376"/>
        <end position="398"/>
    </location>
</feature>
<name>A0AAV3SCL2_HALDO</name>
<evidence type="ECO:0000313" key="2">
    <source>
        <dbReference type="EMBL" id="GAA0450863.1"/>
    </source>
</evidence>
<gene>
    <name evidence="2" type="ORF">GCM10008985_03150</name>
    <name evidence="3" type="ORF">MUK72_11015</name>
</gene>
<evidence type="ECO:0000313" key="4">
    <source>
        <dbReference type="Proteomes" id="UP000830542"/>
    </source>
</evidence>
<dbReference type="EMBL" id="BAAADN010000002">
    <property type="protein sequence ID" value="GAA0450863.1"/>
    <property type="molecule type" value="Genomic_DNA"/>
</dbReference>
<dbReference type="Proteomes" id="UP000830542">
    <property type="component" value="Chromosome"/>
</dbReference>
<evidence type="ECO:0000313" key="3">
    <source>
        <dbReference type="EMBL" id="UOO94493.1"/>
    </source>
</evidence>
<keyword evidence="4" id="KW-1185">Reference proteome</keyword>
<dbReference type="AlphaFoldDB" id="A0AAV3SCL2"/>
<dbReference type="GeneID" id="71762385"/>
<proteinExistence type="predicted"/>
<reference evidence="2" key="1">
    <citation type="journal article" date="2014" name="Int. J. Syst. Evol. Microbiol.">
        <title>Complete genome sequence of Corynebacterium casei LMG S-19264T (=DSM 44701T), isolated from a smear-ripened cheese.</title>
        <authorList>
            <consortium name="US DOE Joint Genome Institute (JGI-PGF)"/>
            <person name="Walter F."/>
            <person name="Albersmeier A."/>
            <person name="Kalinowski J."/>
            <person name="Ruckert C."/>
        </authorList>
    </citation>
    <scope>NUCLEOTIDE SEQUENCE</scope>
    <source>
        <strain evidence="2">JCM 12289</strain>
    </source>
</reference>
<reference evidence="3" key="2">
    <citation type="submission" date="2022-04" db="EMBL/GenBank/DDBJ databases">
        <title>Sequencing and genomic assembly of Halococcus dombrowskii.</title>
        <authorList>
            <person name="Lim S.W."/>
            <person name="MacLea K.S."/>
        </authorList>
    </citation>
    <scope>NUCLEOTIDE SEQUENCE</scope>
    <source>
        <strain evidence="3">H4</strain>
    </source>
</reference>
<dbReference type="EMBL" id="CP095005">
    <property type="protein sequence ID" value="UOO94493.1"/>
    <property type="molecule type" value="Genomic_DNA"/>
</dbReference>
<organism evidence="2 5">
    <name type="scientific">Halococcus dombrowskii</name>
    <dbReference type="NCBI Taxonomy" id="179637"/>
    <lineage>
        <taxon>Archaea</taxon>
        <taxon>Methanobacteriati</taxon>
        <taxon>Methanobacteriota</taxon>
        <taxon>Stenosarchaea group</taxon>
        <taxon>Halobacteria</taxon>
        <taxon>Halobacteriales</taxon>
        <taxon>Halococcaceae</taxon>
        <taxon>Halococcus</taxon>
    </lineage>
</organism>
<feature type="transmembrane region" description="Helical" evidence="1">
    <location>
        <begin position="33"/>
        <end position="57"/>
    </location>
</feature>